<accession>A0A5M3W331</accession>
<dbReference type="GO" id="GO:0005198">
    <property type="term" value="F:structural molecule activity"/>
    <property type="evidence" value="ECO:0007669"/>
    <property type="project" value="InterPro"/>
</dbReference>
<dbReference type="Pfam" id="PF06841">
    <property type="entry name" value="Phage_T4_gp19"/>
    <property type="match status" value="1"/>
</dbReference>
<proteinExistence type="predicted"/>
<evidence type="ECO:0000313" key="2">
    <source>
        <dbReference type="Proteomes" id="UP000334990"/>
    </source>
</evidence>
<organism evidence="1 2">
    <name type="scientific">Acrocarpospora corrugata</name>
    <dbReference type="NCBI Taxonomy" id="35763"/>
    <lineage>
        <taxon>Bacteria</taxon>
        <taxon>Bacillati</taxon>
        <taxon>Actinomycetota</taxon>
        <taxon>Actinomycetes</taxon>
        <taxon>Streptosporangiales</taxon>
        <taxon>Streptosporangiaceae</taxon>
        <taxon>Acrocarpospora</taxon>
    </lineage>
</organism>
<dbReference type="AlphaFoldDB" id="A0A5M3W331"/>
<comment type="caution">
    <text evidence="1">The sequence shown here is derived from an EMBL/GenBank/DDBJ whole genome shotgun (WGS) entry which is preliminary data.</text>
</comment>
<dbReference type="OrthoDB" id="9790161at2"/>
<sequence>MPPGQRVDPYRNFNFLVEIEGLAVGSFVECSGLGSTTEVIENPEGGVTTILKMPGRTSYSDITLKWGLTDSQVLWEWRQQIIDGNVVRKSGSVVVFDLAGSREVARWNFTGAWPSKWEGAAYSAKGNDIAIETLVLTLEKLSRV</sequence>
<dbReference type="Proteomes" id="UP000334990">
    <property type="component" value="Unassembled WGS sequence"/>
</dbReference>
<name>A0A5M3W331_9ACTN</name>
<dbReference type="PANTHER" id="PTHR38009:SF1">
    <property type="entry name" value="CONSERVED HYPOTHETICAL PHAGE TAIL PROTEIN"/>
    <property type="match status" value="1"/>
</dbReference>
<protein>
    <submittedName>
        <fullName evidence="1">Phage tail protein</fullName>
    </submittedName>
</protein>
<dbReference type="EMBL" id="BLAD01000069">
    <property type="protein sequence ID" value="GES03477.1"/>
    <property type="molecule type" value="Genomic_DNA"/>
</dbReference>
<dbReference type="InterPro" id="IPR011747">
    <property type="entry name" value="CHP02241"/>
</dbReference>
<dbReference type="RefSeq" id="WP_155339639.1">
    <property type="nucleotide sequence ID" value="NZ_BAAABN010000082.1"/>
</dbReference>
<keyword evidence="2" id="KW-1185">Reference proteome</keyword>
<reference evidence="1 2" key="1">
    <citation type="submission" date="2019-10" db="EMBL/GenBank/DDBJ databases">
        <title>Whole genome shotgun sequence of Acrocarpospora corrugata NBRC 13972.</title>
        <authorList>
            <person name="Ichikawa N."/>
            <person name="Kimura A."/>
            <person name="Kitahashi Y."/>
            <person name="Komaki H."/>
            <person name="Oguchi A."/>
        </authorList>
    </citation>
    <scope>NUCLEOTIDE SEQUENCE [LARGE SCALE GENOMIC DNA]</scope>
    <source>
        <strain evidence="1 2">NBRC 13972</strain>
    </source>
</reference>
<evidence type="ECO:0000313" key="1">
    <source>
        <dbReference type="EMBL" id="GES03477.1"/>
    </source>
</evidence>
<dbReference type="PANTHER" id="PTHR38009">
    <property type="entry name" value="CONSERVED HYPOTHETICAL PHAGE TAIL PROTEIN"/>
    <property type="match status" value="1"/>
</dbReference>
<gene>
    <name evidence="1" type="ORF">Acor_55430</name>
</gene>
<dbReference type="InterPro" id="IPR010667">
    <property type="entry name" value="Phage_T4_Gp19"/>
</dbReference>
<dbReference type="NCBIfam" id="TIGR02241">
    <property type="entry name" value="conserved hypothetical phage tail region protein"/>
    <property type="match status" value="1"/>
</dbReference>